<name>A0A1Z8JMR6_PICKU</name>
<feature type="compositionally biased region" description="Basic and acidic residues" evidence="1">
    <location>
        <begin position="16"/>
        <end position="33"/>
    </location>
</feature>
<feature type="region of interest" description="Disordered" evidence="1">
    <location>
        <begin position="1"/>
        <end position="33"/>
    </location>
</feature>
<evidence type="ECO:0000256" key="1">
    <source>
        <dbReference type="SAM" id="MobiDB-lite"/>
    </source>
</evidence>
<organism evidence="2 3">
    <name type="scientific">Pichia kudriavzevii</name>
    <name type="common">Yeast</name>
    <name type="synonym">Issatchenkia orientalis</name>
    <dbReference type="NCBI Taxonomy" id="4909"/>
    <lineage>
        <taxon>Eukaryota</taxon>
        <taxon>Fungi</taxon>
        <taxon>Dikarya</taxon>
        <taxon>Ascomycota</taxon>
        <taxon>Saccharomycotina</taxon>
        <taxon>Pichiomycetes</taxon>
        <taxon>Pichiales</taxon>
        <taxon>Pichiaceae</taxon>
        <taxon>Pichia</taxon>
    </lineage>
</organism>
<dbReference type="GO" id="GO:0004518">
    <property type="term" value="F:nuclease activity"/>
    <property type="evidence" value="ECO:0007669"/>
    <property type="project" value="InterPro"/>
</dbReference>
<evidence type="ECO:0000313" key="3">
    <source>
        <dbReference type="Proteomes" id="UP000195871"/>
    </source>
</evidence>
<sequence>MTRKLVEYSDSESDDSDVRSMEDGFPCDHKPRFEGENKETEFIPPIHDILNKFSKVPIRINGAHRRRAEDGSRGSKIETFFFYFPVFLSGEDADTIDGYIELVREKVEAAGGKVRNLAINDLTRGREPLHISICYNMRATSEEADRITTEMKRDKVLQSVSFPIPLEFQGVTIVDNRITSRQFVIMELSETSKSTLRPFVDCLNHLSSFLTPSSNYDPDRLHVSIAEIHHLDTSTTTLNLPPFTALTSLSLCANPLVSTRGRSIKPLFTHQ</sequence>
<evidence type="ECO:0008006" key="4">
    <source>
        <dbReference type="Google" id="ProtNLM"/>
    </source>
</evidence>
<dbReference type="Pfam" id="PF09749">
    <property type="entry name" value="HVSL"/>
    <property type="match status" value="1"/>
</dbReference>
<evidence type="ECO:0000313" key="2">
    <source>
        <dbReference type="EMBL" id="OUT21873.1"/>
    </source>
</evidence>
<dbReference type="AlphaFoldDB" id="A0A1Z8JMR6"/>
<proteinExistence type="predicted"/>
<dbReference type="Proteomes" id="UP000195871">
    <property type="component" value="Unassembled WGS sequence"/>
</dbReference>
<dbReference type="Gene3D" id="3.90.1140.10">
    <property type="entry name" value="Cyclic phosphodiesterase"/>
    <property type="match status" value="1"/>
</dbReference>
<accession>A0A1Z8JMR6</accession>
<reference evidence="2 3" key="1">
    <citation type="submission" date="2017-05" db="EMBL/GenBank/DDBJ databases">
        <title>The Genome Sequence of Candida krusei Ckrusei653.</title>
        <authorList>
            <person name="Cuomo C."/>
            <person name="Forche A."/>
            <person name="Young S."/>
            <person name="Abouelleil A."/>
            <person name="Cao P."/>
            <person name="Chapman S."/>
            <person name="Cusick C."/>
            <person name="Shea T."/>
            <person name="Nusbaum C."/>
            <person name="Birren B."/>
        </authorList>
    </citation>
    <scope>NUCLEOTIDE SEQUENCE [LARGE SCALE GENOMIC DNA]</scope>
    <source>
        <strain evidence="2 3">Ckrusei653</strain>
    </source>
</reference>
<dbReference type="GO" id="GO:0034477">
    <property type="term" value="P:U6 snRNA 3'-end processing"/>
    <property type="evidence" value="ECO:0007669"/>
    <property type="project" value="InterPro"/>
</dbReference>
<dbReference type="VEuPathDB" id="FungiDB:C5L36_0E03855"/>
<gene>
    <name evidence="2" type="ORF">CAS74_002854</name>
</gene>
<comment type="caution">
    <text evidence="2">The sequence shown here is derived from an EMBL/GenBank/DDBJ whole genome shotgun (WGS) entry which is preliminary data.</text>
</comment>
<protein>
    <recommendedName>
        <fullName evidence="4">U6 snRNA phosphodiesterase</fullName>
    </recommendedName>
</protein>
<dbReference type="EMBL" id="NHMM01000004">
    <property type="protein sequence ID" value="OUT21873.1"/>
    <property type="molecule type" value="Genomic_DNA"/>
</dbReference>
<dbReference type="InterPro" id="IPR027521">
    <property type="entry name" value="Usb1"/>
</dbReference>